<proteinExistence type="predicted"/>
<sequence length="185" mass="20866">MNIEKQQKWDQRYRQQADQDTSACAVLQQYQHLLPSQGRALDLACGLGGNALLLAEKGLDAEAWDISSVGLGQLNKIAEARQLSIACQLRDVEQQPPEQSLFDVICVSYFLHRESCQQLVSALKPNGLLFYQTFNVDNKNGPSNPKFVLARNELLSLFADLEVISYLENDRSQLNGQSWLVARRR</sequence>
<protein>
    <recommendedName>
        <fullName evidence="4">Tellurite resistance methyltransferase TehB-like domain-containing protein</fullName>
    </recommendedName>
</protein>
<evidence type="ECO:0000313" key="5">
    <source>
        <dbReference type="EMBL" id="CAH0993010.1"/>
    </source>
</evidence>
<dbReference type="Gene3D" id="3.40.50.150">
    <property type="entry name" value="Vaccinia Virus protein VP39"/>
    <property type="match status" value="1"/>
</dbReference>
<dbReference type="Pfam" id="PF03848">
    <property type="entry name" value="TehB"/>
    <property type="match status" value="1"/>
</dbReference>
<keyword evidence="1" id="KW-0489">Methyltransferase</keyword>
<evidence type="ECO:0000256" key="2">
    <source>
        <dbReference type="ARBA" id="ARBA00022679"/>
    </source>
</evidence>
<dbReference type="Proteomes" id="UP000838100">
    <property type="component" value="Unassembled WGS sequence"/>
</dbReference>
<dbReference type="PANTHER" id="PTHR43464:SF19">
    <property type="entry name" value="UBIQUINONE BIOSYNTHESIS O-METHYLTRANSFERASE, MITOCHONDRIAL"/>
    <property type="match status" value="1"/>
</dbReference>
<keyword evidence="2" id="KW-0808">Transferase</keyword>
<comment type="caution">
    <text evidence="5">The sequence shown here is derived from an EMBL/GenBank/DDBJ whole genome shotgun (WGS) entry which is preliminary data.</text>
</comment>
<dbReference type="EMBL" id="CAKLPX010000004">
    <property type="protein sequence ID" value="CAH0993010.1"/>
    <property type="molecule type" value="Genomic_DNA"/>
</dbReference>
<evidence type="ECO:0000313" key="6">
    <source>
        <dbReference type="Proteomes" id="UP000838100"/>
    </source>
</evidence>
<dbReference type="SUPFAM" id="SSF53335">
    <property type="entry name" value="S-adenosyl-L-methionine-dependent methyltransferases"/>
    <property type="match status" value="1"/>
</dbReference>
<keyword evidence="3" id="KW-0949">S-adenosyl-L-methionine</keyword>
<evidence type="ECO:0000259" key="4">
    <source>
        <dbReference type="Pfam" id="PF03848"/>
    </source>
</evidence>
<name>A0ABM9AIF5_9GAMM</name>
<accession>A0ABM9AIF5</accession>
<reference evidence="5" key="1">
    <citation type="submission" date="2021-12" db="EMBL/GenBank/DDBJ databases">
        <authorList>
            <person name="Rodrigo-Torres L."/>
            <person name="Arahal R. D."/>
            <person name="Lucena T."/>
        </authorList>
    </citation>
    <scope>NUCLEOTIDE SEQUENCE</scope>
    <source>
        <strain evidence="5">CECT 8267</strain>
    </source>
</reference>
<dbReference type="RefSeq" id="WP_237445693.1">
    <property type="nucleotide sequence ID" value="NZ_CAKLPX010000004.1"/>
</dbReference>
<keyword evidence="6" id="KW-1185">Reference proteome</keyword>
<evidence type="ECO:0000256" key="3">
    <source>
        <dbReference type="ARBA" id="ARBA00022691"/>
    </source>
</evidence>
<gene>
    <name evidence="5" type="ORF">SIN8267_03149</name>
</gene>
<feature type="domain" description="Tellurite resistance methyltransferase TehB-like" evidence="4">
    <location>
        <begin position="25"/>
        <end position="169"/>
    </location>
</feature>
<dbReference type="InterPro" id="IPR015985">
    <property type="entry name" value="TehB-like_dom"/>
</dbReference>
<dbReference type="PANTHER" id="PTHR43464">
    <property type="entry name" value="METHYLTRANSFERASE"/>
    <property type="match status" value="1"/>
</dbReference>
<dbReference type="InterPro" id="IPR029063">
    <property type="entry name" value="SAM-dependent_MTases_sf"/>
</dbReference>
<evidence type="ECO:0000256" key="1">
    <source>
        <dbReference type="ARBA" id="ARBA00022603"/>
    </source>
</evidence>
<organism evidence="5 6">
    <name type="scientific">Sinobacterium norvegicum</name>
    <dbReference type="NCBI Taxonomy" id="1641715"/>
    <lineage>
        <taxon>Bacteria</taxon>
        <taxon>Pseudomonadati</taxon>
        <taxon>Pseudomonadota</taxon>
        <taxon>Gammaproteobacteria</taxon>
        <taxon>Cellvibrionales</taxon>
        <taxon>Spongiibacteraceae</taxon>
        <taxon>Sinobacterium</taxon>
    </lineage>
</organism>
<dbReference type="CDD" id="cd02440">
    <property type="entry name" value="AdoMet_MTases"/>
    <property type="match status" value="1"/>
</dbReference>